<gene>
    <name evidence="1" type="ORF">SAMN02745704_00092</name>
</gene>
<protein>
    <submittedName>
        <fullName evidence="1">Uncharacterized protein</fullName>
    </submittedName>
</protein>
<dbReference type="OrthoDB" id="5448557at2"/>
<dbReference type="EMBL" id="FUYC01000001">
    <property type="protein sequence ID" value="SKA71190.1"/>
    <property type="molecule type" value="Genomic_DNA"/>
</dbReference>
<organism evidence="1 2">
    <name type="scientific">Paucidesulfovibrio gracilis DSM 16080</name>
    <dbReference type="NCBI Taxonomy" id="1121449"/>
    <lineage>
        <taxon>Bacteria</taxon>
        <taxon>Pseudomonadati</taxon>
        <taxon>Thermodesulfobacteriota</taxon>
        <taxon>Desulfovibrionia</taxon>
        <taxon>Desulfovibrionales</taxon>
        <taxon>Desulfovibrionaceae</taxon>
        <taxon>Paucidesulfovibrio</taxon>
    </lineage>
</organism>
<reference evidence="1 2" key="1">
    <citation type="submission" date="2017-02" db="EMBL/GenBank/DDBJ databases">
        <authorList>
            <person name="Peterson S.W."/>
        </authorList>
    </citation>
    <scope>NUCLEOTIDE SEQUENCE [LARGE SCALE GENOMIC DNA]</scope>
    <source>
        <strain evidence="1 2">DSM 16080</strain>
    </source>
</reference>
<dbReference type="RefSeq" id="WP_078715685.1">
    <property type="nucleotide sequence ID" value="NZ_FUYC01000001.1"/>
</dbReference>
<dbReference type="AlphaFoldDB" id="A0A1T4W1P9"/>
<accession>A0A1T4W1P9</accession>
<proteinExistence type="predicted"/>
<keyword evidence="2" id="KW-1185">Reference proteome</keyword>
<evidence type="ECO:0000313" key="1">
    <source>
        <dbReference type="EMBL" id="SKA71190.1"/>
    </source>
</evidence>
<evidence type="ECO:0000313" key="2">
    <source>
        <dbReference type="Proteomes" id="UP000190027"/>
    </source>
</evidence>
<dbReference type="STRING" id="1121449.SAMN02745704_00092"/>
<dbReference type="Proteomes" id="UP000190027">
    <property type="component" value="Unassembled WGS sequence"/>
</dbReference>
<name>A0A1T4W1P9_9BACT</name>
<sequence length="342" mass="38889">MVDQPEQHEIITQETLDKIREYHWTQLEAGPLNKKTVERLHHISFHYRDGTTHAEMNLNEAVEILTEISRDLAVSTGLKMASEALYKIQYGKLLLMVEEHIQHHNKNITDATVKRETFEEISDKLFDSIGKRARRFDFMRVAKIPNVESYSFLGITRLVALANVLESIENPDPLQKLLSESGYEFKLENDDDTTEFVSLVSKAANRKLLADKKVIVDEQTLATITQQTKGGILPKSAVQKISSAVKRNNTIDSEVISSIQKTTKKSTSPDLSPSYNKLEETVLQLTDMMEEILDDGYIPDGYRGERTAHMFATLVSLQEEVFHAWSDSTKMKWAGFKEGLGR</sequence>